<comment type="caution">
    <text evidence="1">The sequence shown here is derived from an EMBL/GenBank/DDBJ whole genome shotgun (WGS) entry which is preliminary data.</text>
</comment>
<dbReference type="Proteomes" id="UP000569951">
    <property type="component" value="Unassembled WGS sequence"/>
</dbReference>
<dbReference type="EMBL" id="JACHHG010000003">
    <property type="protein sequence ID" value="MBB6097581.1"/>
    <property type="molecule type" value="Genomic_DNA"/>
</dbReference>
<name>A0A841HVP3_9DEIO</name>
<keyword evidence="2" id="KW-1185">Reference proteome</keyword>
<accession>A0A841HVP3</accession>
<proteinExistence type="predicted"/>
<gene>
    <name evidence="1" type="ORF">HNR42_000998</name>
</gene>
<evidence type="ECO:0000313" key="2">
    <source>
        <dbReference type="Proteomes" id="UP000569951"/>
    </source>
</evidence>
<evidence type="ECO:0000313" key="1">
    <source>
        <dbReference type="EMBL" id="MBB6097581.1"/>
    </source>
</evidence>
<sequence length="72" mass="8159">MTERQRLYDQAQIHLEEATRFAQASGNTQALHDVELLRLDLSSAHITQNAERMAQIALESARLEELLRGNQG</sequence>
<organism evidence="1 2">
    <name type="scientific">Deinobacterium chartae</name>
    <dbReference type="NCBI Taxonomy" id="521158"/>
    <lineage>
        <taxon>Bacteria</taxon>
        <taxon>Thermotogati</taxon>
        <taxon>Deinococcota</taxon>
        <taxon>Deinococci</taxon>
        <taxon>Deinococcales</taxon>
        <taxon>Deinococcaceae</taxon>
        <taxon>Deinobacterium</taxon>
    </lineage>
</organism>
<dbReference type="RefSeq" id="WP_183985156.1">
    <property type="nucleotide sequence ID" value="NZ_JACHHG010000003.1"/>
</dbReference>
<protein>
    <submittedName>
        <fullName evidence="1">Uncharacterized protein</fullName>
    </submittedName>
</protein>
<reference evidence="1 2" key="1">
    <citation type="submission" date="2020-08" db="EMBL/GenBank/DDBJ databases">
        <title>Genomic Encyclopedia of Type Strains, Phase IV (KMG-IV): sequencing the most valuable type-strain genomes for metagenomic binning, comparative biology and taxonomic classification.</title>
        <authorList>
            <person name="Goeker M."/>
        </authorList>
    </citation>
    <scope>NUCLEOTIDE SEQUENCE [LARGE SCALE GENOMIC DNA]</scope>
    <source>
        <strain evidence="1 2">DSM 21458</strain>
    </source>
</reference>
<dbReference type="AlphaFoldDB" id="A0A841HVP3"/>